<dbReference type="CDD" id="cd03443">
    <property type="entry name" value="PaaI_thioesterase"/>
    <property type="match status" value="1"/>
</dbReference>
<evidence type="ECO:0000259" key="2">
    <source>
        <dbReference type="Pfam" id="PF03061"/>
    </source>
</evidence>
<evidence type="ECO:0000313" key="4">
    <source>
        <dbReference type="Proteomes" id="UP001595528"/>
    </source>
</evidence>
<dbReference type="Gene3D" id="3.10.129.10">
    <property type="entry name" value="Hotdog Thioesterase"/>
    <property type="match status" value="1"/>
</dbReference>
<accession>A0ABV7L3U3</accession>
<keyword evidence="4" id="KW-1185">Reference proteome</keyword>
<dbReference type="EC" id="3.1.2.-" evidence="3"/>
<reference evidence="4" key="1">
    <citation type="journal article" date="2019" name="Int. J. Syst. Evol. Microbiol.">
        <title>The Global Catalogue of Microorganisms (GCM) 10K type strain sequencing project: providing services to taxonomists for standard genome sequencing and annotation.</title>
        <authorList>
            <consortium name="The Broad Institute Genomics Platform"/>
            <consortium name="The Broad Institute Genome Sequencing Center for Infectious Disease"/>
            <person name="Wu L."/>
            <person name="Ma J."/>
        </authorList>
    </citation>
    <scope>NUCLEOTIDE SEQUENCE [LARGE SCALE GENOMIC DNA]</scope>
    <source>
        <strain evidence="4">KCTC 42964</strain>
    </source>
</reference>
<dbReference type="EMBL" id="JBHRTR010000031">
    <property type="protein sequence ID" value="MFC3229298.1"/>
    <property type="molecule type" value="Genomic_DNA"/>
</dbReference>
<dbReference type="GO" id="GO:0016787">
    <property type="term" value="F:hydrolase activity"/>
    <property type="evidence" value="ECO:0007669"/>
    <property type="project" value="UniProtKB-KW"/>
</dbReference>
<keyword evidence="1 3" id="KW-0378">Hydrolase</keyword>
<comment type="caution">
    <text evidence="3">The sequence shown here is derived from an EMBL/GenBank/DDBJ whole genome shotgun (WGS) entry which is preliminary data.</text>
</comment>
<evidence type="ECO:0000313" key="3">
    <source>
        <dbReference type="EMBL" id="MFC3229298.1"/>
    </source>
</evidence>
<dbReference type="PANTHER" id="PTHR43240:SF1">
    <property type="entry name" value="BLR5584 PROTEIN"/>
    <property type="match status" value="1"/>
</dbReference>
<name>A0ABV7L3U3_9PROT</name>
<dbReference type="PANTHER" id="PTHR43240">
    <property type="entry name" value="1,4-DIHYDROXY-2-NAPHTHOYL-COA THIOESTERASE 1"/>
    <property type="match status" value="1"/>
</dbReference>
<protein>
    <submittedName>
        <fullName evidence="3">PaaI family thioesterase</fullName>
        <ecNumber evidence="3">3.1.2.-</ecNumber>
    </submittedName>
</protein>
<dbReference type="InterPro" id="IPR006683">
    <property type="entry name" value="Thioestr_dom"/>
</dbReference>
<organism evidence="3 4">
    <name type="scientific">Marinibaculum pumilum</name>
    <dbReference type="NCBI Taxonomy" id="1766165"/>
    <lineage>
        <taxon>Bacteria</taxon>
        <taxon>Pseudomonadati</taxon>
        <taxon>Pseudomonadota</taxon>
        <taxon>Alphaproteobacteria</taxon>
        <taxon>Rhodospirillales</taxon>
        <taxon>Rhodospirillaceae</taxon>
        <taxon>Marinibaculum</taxon>
    </lineage>
</organism>
<feature type="domain" description="Thioesterase" evidence="2">
    <location>
        <begin position="69"/>
        <end position="145"/>
    </location>
</feature>
<sequence>MTETRTEGPGGLDPATMRQMSGLDYLRTIFEAGAGAAIGETVGFAAARFDPGEAEFACTPGARHCNPLGTVHGGLAATLLDSAMGCAVHTRLEPGIGYTTAELKINYIRAMTPQTGEVRAVGTVVHVGRQLAVAEGRLTGADGRLYATGSTTCLVFPLPPAAVSE</sequence>
<dbReference type="NCBIfam" id="TIGR00369">
    <property type="entry name" value="unchar_dom_1"/>
    <property type="match status" value="1"/>
</dbReference>
<gene>
    <name evidence="3" type="ORF">ACFOGJ_18775</name>
</gene>
<dbReference type="SUPFAM" id="SSF54637">
    <property type="entry name" value="Thioesterase/thiol ester dehydrase-isomerase"/>
    <property type="match status" value="1"/>
</dbReference>
<dbReference type="InterPro" id="IPR029069">
    <property type="entry name" value="HotDog_dom_sf"/>
</dbReference>
<dbReference type="Proteomes" id="UP001595528">
    <property type="component" value="Unassembled WGS sequence"/>
</dbReference>
<dbReference type="InterPro" id="IPR003736">
    <property type="entry name" value="PAAI_dom"/>
</dbReference>
<evidence type="ECO:0000256" key="1">
    <source>
        <dbReference type="ARBA" id="ARBA00022801"/>
    </source>
</evidence>
<dbReference type="RefSeq" id="WP_379903362.1">
    <property type="nucleotide sequence ID" value="NZ_JBHRTR010000031.1"/>
</dbReference>
<proteinExistence type="predicted"/>
<dbReference type="Pfam" id="PF03061">
    <property type="entry name" value="4HBT"/>
    <property type="match status" value="1"/>
</dbReference>